<evidence type="ECO:0000313" key="2">
    <source>
        <dbReference type="Proteomes" id="UP000243884"/>
    </source>
</evidence>
<evidence type="ECO:0000313" key="1">
    <source>
        <dbReference type="EMBL" id="SMC31945.1"/>
    </source>
</evidence>
<dbReference type="Proteomes" id="UP000243884">
    <property type="component" value="Unassembled WGS sequence"/>
</dbReference>
<dbReference type="Gene3D" id="1.10.287.1890">
    <property type="match status" value="1"/>
</dbReference>
<dbReference type="EMBL" id="FWXK01000002">
    <property type="protein sequence ID" value="SMC31945.1"/>
    <property type="molecule type" value="Genomic_DNA"/>
</dbReference>
<dbReference type="GO" id="GO:0032259">
    <property type="term" value="P:methylation"/>
    <property type="evidence" value="ECO:0007669"/>
    <property type="project" value="UniProtKB-KW"/>
</dbReference>
<sequence>MNANQLSKRLAAAARFVPNDARLADIGSDHAYLPVYLVKEGIIDYAIAGEVVEGPYQSAITEISEQKLTTNIEARLGDGLEVVQPEDQIDVVTICGMGGKLIAEILARGLNNQHFNQFPLLVLQPNVWEPGLRKWLLNHQYDIVAETVVAEHHKYYEIIVAKPTETPSSWTEDELLFGRFSKRTAPEDFKEKWQHVYEQYGQILSHFKETNNQESLTKKAEMINYRNKIKQCLEAE</sequence>
<dbReference type="InterPro" id="IPR006901">
    <property type="entry name" value="TrmK"/>
</dbReference>
<keyword evidence="1" id="KW-0489">Methyltransferase</keyword>
<dbReference type="PANTHER" id="PTHR38451:SF1">
    <property type="entry name" value="TRNA (ADENINE(22)-N(1))-METHYLTRANSFERASE"/>
    <property type="match status" value="1"/>
</dbReference>
<keyword evidence="2" id="KW-1185">Reference proteome</keyword>
<dbReference type="PIRSF" id="PIRSF018637">
    <property type="entry name" value="TrmK"/>
    <property type="match status" value="1"/>
</dbReference>
<accession>A0A1W1Y739</accession>
<dbReference type="AlphaFoldDB" id="A0A1W1Y739"/>
<dbReference type="PANTHER" id="PTHR38451">
    <property type="entry name" value="TRNA (ADENINE(22)-N(1))-METHYLTRANSFERASE"/>
    <property type="match status" value="1"/>
</dbReference>
<dbReference type="RefSeq" id="WP_084098061.1">
    <property type="nucleotide sequence ID" value="NZ_FWXK01000002.1"/>
</dbReference>
<protein>
    <submittedName>
        <fullName evidence="1">tRNA (Adenine22-N1)-methyltransferase</fullName>
    </submittedName>
</protein>
<organism evidence="1 2">
    <name type="scientific">Aerococcus suis</name>
    <dbReference type="NCBI Taxonomy" id="371602"/>
    <lineage>
        <taxon>Bacteria</taxon>
        <taxon>Bacillati</taxon>
        <taxon>Bacillota</taxon>
        <taxon>Bacilli</taxon>
        <taxon>Lactobacillales</taxon>
        <taxon>Aerococcaceae</taxon>
        <taxon>Aerococcus</taxon>
    </lineage>
</organism>
<reference evidence="2" key="1">
    <citation type="submission" date="2017-04" db="EMBL/GenBank/DDBJ databases">
        <authorList>
            <person name="Varghese N."/>
            <person name="Submissions S."/>
        </authorList>
    </citation>
    <scope>NUCLEOTIDE SEQUENCE [LARGE SCALE GENOMIC DNA]</scope>
    <source>
        <strain evidence="2">DSM 21500</strain>
    </source>
</reference>
<dbReference type="OrthoDB" id="5881184at2"/>
<dbReference type="InterPro" id="IPR029063">
    <property type="entry name" value="SAM-dependent_MTases_sf"/>
</dbReference>
<name>A0A1W1Y739_9LACT</name>
<dbReference type="STRING" id="371602.SAMN04487984_0427"/>
<keyword evidence="1" id="KW-0808">Transferase</keyword>
<dbReference type="SUPFAM" id="SSF53335">
    <property type="entry name" value="S-adenosyl-L-methionine-dependent methyltransferases"/>
    <property type="match status" value="1"/>
</dbReference>
<proteinExistence type="predicted"/>
<dbReference type="Pfam" id="PF04816">
    <property type="entry name" value="TrmK"/>
    <property type="match status" value="1"/>
</dbReference>
<gene>
    <name evidence="1" type="ORF">SAMN04487984_0427</name>
</gene>
<dbReference type="Gene3D" id="3.40.50.150">
    <property type="entry name" value="Vaccinia Virus protein VP39"/>
    <property type="match status" value="1"/>
</dbReference>
<dbReference type="GO" id="GO:0160105">
    <property type="term" value="F:tRNA (adenine(22)-N1)-methyltransferase activity"/>
    <property type="evidence" value="ECO:0007669"/>
    <property type="project" value="InterPro"/>
</dbReference>